<evidence type="ECO:0008006" key="2">
    <source>
        <dbReference type="Google" id="ProtNLM"/>
    </source>
</evidence>
<evidence type="ECO:0000313" key="1">
    <source>
        <dbReference type="EMBL" id="GAJ09624.1"/>
    </source>
</evidence>
<name>X1TWK1_9ZZZZ</name>
<dbReference type="Gene3D" id="3.40.50.150">
    <property type="entry name" value="Vaccinia Virus protein VP39"/>
    <property type="match status" value="1"/>
</dbReference>
<accession>X1TWK1</accession>
<dbReference type="PANTHER" id="PTHR43861:SF6">
    <property type="entry name" value="METHYLTRANSFERASE TYPE 11"/>
    <property type="match status" value="1"/>
</dbReference>
<dbReference type="InterPro" id="IPR029063">
    <property type="entry name" value="SAM-dependent_MTases_sf"/>
</dbReference>
<dbReference type="Pfam" id="PF13489">
    <property type="entry name" value="Methyltransf_23"/>
    <property type="match status" value="1"/>
</dbReference>
<feature type="non-terminal residue" evidence="1">
    <location>
        <position position="1"/>
    </location>
</feature>
<dbReference type="EMBL" id="BARW01029451">
    <property type="protein sequence ID" value="GAJ09624.1"/>
    <property type="molecule type" value="Genomic_DNA"/>
</dbReference>
<feature type="non-terminal residue" evidence="1">
    <location>
        <position position="251"/>
    </location>
</feature>
<dbReference type="CDD" id="cd02440">
    <property type="entry name" value="AdoMet_MTases"/>
    <property type="match status" value="1"/>
</dbReference>
<dbReference type="SUPFAM" id="SSF53335">
    <property type="entry name" value="S-adenosyl-L-methionine-dependent methyltransferases"/>
    <property type="match status" value="1"/>
</dbReference>
<comment type="caution">
    <text evidence="1">The sequence shown here is derived from an EMBL/GenBank/DDBJ whole genome shotgun (WGS) entry which is preliminary data.</text>
</comment>
<dbReference type="AlphaFoldDB" id="X1TWK1"/>
<reference evidence="1" key="1">
    <citation type="journal article" date="2014" name="Front. Microbiol.">
        <title>High frequency of phylogenetically diverse reductive dehalogenase-homologous genes in deep subseafloor sedimentary metagenomes.</title>
        <authorList>
            <person name="Kawai M."/>
            <person name="Futagami T."/>
            <person name="Toyoda A."/>
            <person name="Takaki Y."/>
            <person name="Nishi S."/>
            <person name="Hori S."/>
            <person name="Arai W."/>
            <person name="Tsubouchi T."/>
            <person name="Morono Y."/>
            <person name="Uchiyama I."/>
            <person name="Ito T."/>
            <person name="Fujiyama A."/>
            <person name="Inagaki F."/>
            <person name="Takami H."/>
        </authorList>
    </citation>
    <scope>NUCLEOTIDE SEQUENCE</scope>
    <source>
        <strain evidence="1">Expedition CK06-06</strain>
    </source>
</reference>
<proteinExistence type="predicted"/>
<organism evidence="1">
    <name type="scientific">marine sediment metagenome</name>
    <dbReference type="NCBI Taxonomy" id="412755"/>
    <lineage>
        <taxon>unclassified sequences</taxon>
        <taxon>metagenomes</taxon>
        <taxon>ecological metagenomes</taxon>
    </lineage>
</organism>
<protein>
    <recommendedName>
        <fullName evidence="2">Methyltransferase type 11 domain-containing protein</fullName>
    </recommendedName>
</protein>
<dbReference type="PANTHER" id="PTHR43861">
    <property type="entry name" value="TRANS-ACONITATE 2-METHYLTRANSFERASE-RELATED"/>
    <property type="match status" value="1"/>
</dbReference>
<gene>
    <name evidence="1" type="ORF">S12H4_47323</name>
</gene>
<sequence>YLFNENTKLMYNQCRKCGLKYFTPLIVGDEKFYNSFQEIDWYYMNEKEEYQYAKKFIKNNNKVLEVGCGKGAFARIVSTSCYVGLDLSEKAKKMASKNGVKIKNEGIELHVQNHKNYYDVVCSFQVLEHVSNPFSFLNSSIQTLKKGGLLIIAVPSEDSFLKHVTNGILNMPPHHISRWSDSTLNYLTKIFNLELLEIYHEKIQKIHRRYFLSTLISNIFLKPKLVDLSIRRKIISKISLLLAIFISTEFG</sequence>